<dbReference type="WormBase" id="E03H4.10">
    <property type="protein sequence ID" value="CE20647"/>
    <property type="gene ID" value="WBGene00008477"/>
    <property type="gene designation" value="clec-17"/>
</dbReference>
<dbReference type="PROSITE" id="PS01180">
    <property type="entry name" value="CUB"/>
    <property type="match status" value="1"/>
</dbReference>
<dbReference type="InterPro" id="IPR035914">
    <property type="entry name" value="Sperma_CUB_dom_sf"/>
</dbReference>
<evidence type="ECO:0000259" key="5">
    <source>
        <dbReference type="PROSITE" id="PS50041"/>
    </source>
</evidence>
<proteinExistence type="predicted"/>
<dbReference type="OrthoDB" id="6365689at2759"/>
<feature type="chain" id="PRO_5004157409" evidence="3">
    <location>
        <begin position="20"/>
        <end position="416"/>
    </location>
</feature>
<dbReference type="eggNOG" id="KOG4297">
    <property type="taxonomic scope" value="Eukaryota"/>
</dbReference>
<dbReference type="PANTHER" id="PTHR22991">
    <property type="entry name" value="PROTEIN CBG13490"/>
    <property type="match status" value="1"/>
</dbReference>
<dbReference type="EMBL" id="BX284601">
    <property type="protein sequence ID" value="CAB04034.1"/>
    <property type="molecule type" value="Genomic_DNA"/>
</dbReference>
<keyword evidence="3" id="KW-0732">Signal</keyword>
<dbReference type="InterPro" id="IPR001304">
    <property type="entry name" value="C-type_lectin-like"/>
</dbReference>
<dbReference type="PhylomeDB" id="O17741"/>
<keyword evidence="1" id="KW-1015">Disulfide bond</keyword>
<dbReference type="PIR" id="T20448">
    <property type="entry name" value="T20448"/>
</dbReference>
<dbReference type="InParanoid" id="O17741"/>
<dbReference type="InterPro" id="IPR050976">
    <property type="entry name" value="Snaclec"/>
</dbReference>
<dbReference type="AGR" id="WB:WBGene00008477"/>
<evidence type="ECO:0000256" key="3">
    <source>
        <dbReference type="SAM" id="SignalP"/>
    </source>
</evidence>
<feature type="signal peptide" evidence="3">
    <location>
        <begin position="1"/>
        <end position="19"/>
    </location>
</feature>
<dbReference type="KEGG" id="cel:CELE_E03H4.10"/>
<dbReference type="FunFam" id="3.10.100.10:FF:000152">
    <property type="entry name" value="C-type LECtin"/>
    <property type="match status" value="1"/>
</dbReference>
<dbReference type="SMART" id="SM00034">
    <property type="entry name" value="CLECT"/>
    <property type="match status" value="2"/>
</dbReference>
<keyword evidence="7" id="KW-1185">Reference proteome</keyword>
<dbReference type="STRING" id="6239.E03H4.10.1"/>
<dbReference type="PROSITE" id="PS50041">
    <property type="entry name" value="C_TYPE_LECTIN_2"/>
    <property type="match status" value="2"/>
</dbReference>
<dbReference type="PANTHER" id="PTHR22991:SF43">
    <property type="entry name" value="C-TYPE LECTIN-RELATED"/>
    <property type="match status" value="1"/>
</dbReference>
<evidence type="ECO:0000313" key="7">
    <source>
        <dbReference type="Proteomes" id="UP000001940"/>
    </source>
</evidence>
<dbReference type="Pfam" id="PF00059">
    <property type="entry name" value="Lectin_C"/>
    <property type="match status" value="2"/>
</dbReference>
<feature type="domain" description="CUB" evidence="4">
    <location>
        <begin position="305"/>
        <end position="412"/>
    </location>
</feature>
<dbReference type="SMART" id="SM00042">
    <property type="entry name" value="CUB"/>
    <property type="match status" value="1"/>
</dbReference>
<dbReference type="Bgee" id="WBGene00008477">
    <property type="expression patterns" value="Expressed in larva and 4 other cell types or tissues"/>
</dbReference>
<evidence type="ECO:0000313" key="6">
    <source>
        <dbReference type="EMBL" id="CAB04034.1"/>
    </source>
</evidence>
<evidence type="ECO:0000256" key="1">
    <source>
        <dbReference type="ARBA" id="ARBA00023157"/>
    </source>
</evidence>
<dbReference type="Pfam" id="PF00431">
    <property type="entry name" value="CUB"/>
    <property type="match status" value="1"/>
</dbReference>
<feature type="domain" description="C-type lectin" evidence="5">
    <location>
        <begin position="31"/>
        <end position="146"/>
    </location>
</feature>
<dbReference type="InterPro" id="IPR016186">
    <property type="entry name" value="C-type_lectin-like/link_sf"/>
</dbReference>
<dbReference type="PeptideAtlas" id="O17741"/>
<dbReference type="CTD" id="173111"/>
<dbReference type="SMR" id="O17741"/>
<gene>
    <name evidence="6 8" type="primary">clec-17</name>
    <name evidence="6" type="ORF">CELE_E03H4.10</name>
    <name evidence="8" type="ORF">E03H4.10</name>
</gene>
<dbReference type="PaxDb" id="6239-E03H4.10"/>
<dbReference type="SUPFAM" id="SSF56436">
    <property type="entry name" value="C-type lectin-like"/>
    <property type="match status" value="2"/>
</dbReference>
<dbReference type="OMA" id="RDTEDEW"/>
<dbReference type="UCSC" id="E03H4.10">
    <property type="organism name" value="c. elegans"/>
</dbReference>
<protein>
    <submittedName>
        <fullName evidence="6">CUB domain-containing protein</fullName>
    </submittedName>
</protein>
<dbReference type="FunCoup" id="O17741">
    <property type="interactions" value="6"/>
</dbReference>
<sequence>MQLRFALLLLIICFKACLNSPLICTNGFTLLNKKCLKLFDTKVNHTSAESSCNSFGATLVTVKNVNDEQAIATVVAASSARLIWLGLYCFDSDPAKCLWDDNSGSAQSYDNFSIDFPLVDAGHCVYLSTLGALAGKWISEDCESKLMSYICELPTTHADDCTYNYNGYCYTFSSTAEPFIIAQTKCAETYGDLVSIHSSNENRYIETFAAQDYYLIGAVWKLDNSLYWLDKSKWDYNNTDPENSYRGDYCVAMSTVISSPIPSGFWFSTNCTRPAKYICKRPAGVQSTTASPVTVAPSPANPSNCNAGLLMSPGVITSPNYPENYFNNENCTYQLSTLGAYKIALRFASFSTEANDVVTVYDGLTTDSPCLRRCSGTQRPFALTSSGNTMLVTFTSDSKGISSGFYARFSSIVYRR</sequence>
<feature type="domain" description="C-type lectin" evidence="5">
    <location>
        <begin position="165"/>
        <end position="280"/>
    </location>
</feature>
<dbReference type="Proteomes" id="UP000001940">
    <property type="component" value="Chromosome I"/>
</dbReference>
<dbReference type="CDD" id="cd00037">
    <property type="entry name" value="CLECT"/>
    <property type="match status" value="2"/>
</dbReference>
<evidence type="ECO:0000256" key="2">
    <source>
        <dbReference type="PROSITE-ProRule" id="PRU00059"/>
    </source>
</evidence>
<dbReference type="CDD" id="cd00041">
    <property type="entry name" value="CUB"/>
    <property type="match status" value="1"/>
</dbReference>
<evidence type="ECO:0000313" key="8">
    <source>
        <dbReference type="WormBase" id="E03H4.10"/>
    </source>
</evidence>
<accession>O17741</accession>
<comment type="caution">
    <text evidence="2">Lacks conserved residue(s) required for the propagation of feature annotation.</text>
</comment>
<reference evidence="6 7" key="1">
    <citation type="journal article" date="1998" name="Science">
        <title>Genome sequence of the nematode C. elegans: a platform for investigating biology.</title>
        <authorList>
            <consortium name="The C. elegans sequencing consortium"/>
            <person name="Sulson J.E."/>
            <person name="Waterston R."/>
        </authorList>
    </citation>
    <scope>NUCLEOTIDE SEQUENCE [LARGE SCALE GENOMIC DNA]</scope>
    <source>
        <strain evidence="6 7">Bristol N2</strain>
    </source>
</reference>
<dbReference type="SUPFAM" id="SSF49854">
    <property type="entry name" value="Spermadhesin, CUB domain"/>
    <property type="match status" value="1"/>
</dbReference>
<dbReference type="Gene3D" id="3.10.100.10">
    <property type="entry name" value="Mannose-Binding Protein A, subunit A"/>
    <property type="match status" value="2"/>
</dbReference>
<evidence type="ECO:0000259" key="4">
    <source>
        <dbReference type="PROSITE" id="PS01180"/>
    </source>
</evidence>
<organism evidence="6 7">
    <name type="scientific">Caenorhabditis elegans</name>
    <dbReference type="NCBI Taxonomy" id="6239"/>
    <lineage>
        <taxon>Eukaryota</taxon>
        <taxon>Metazoa</taxon>
        <taxon>Ecdysozoa</taxon>
        <taxon>Nematoda</taxon>
        <taxon>Chromadorea</taxon>
        <taxon>Rhabditida</taxon>
        <taxon>Rhabditina</taxon>
        <taxon>Rhabditomorpha</taxon>
        <taxon>Rhabditoidea</taxon>
        <taxon>Rhabditidae</taxon>
        <taxon>Peloderinae</taxon>
        <taxon>Caenorhabditis</taxon>
    </lineage>
</organism>
<dbReference type="HOGENOM" id="CLU_037161_0_0_1"/>
<dbReference type="GeneID" id="173111"/>
<dbReference type="FunFam" id="2.60.120.290:FF:000005">
    <property type="entry name" value="Procollagen C-endopeptidase enhancer 1"/>
    <property type="match status" value="1"/>
</dbReference>
<dbReference type="Gene3D" id="2.60.120.290">
    <property type="entry name" value="Spermadhesin, CUB domain"/>
    <property type="match status" value="1"/>
</dbReference>
<dbReference type="RefSeq" id="NP_493152.1">
    <property type="nucleotide sequence ID" value="NM_060751.6"/>
</dbReference>
<dbReference type="InterPro" id="IPR016187">
    <property type="entry name" value="CTDL_fold"/>
</dbReference>
<name>O17741_CAEEL</name>
<dbReference type="InterPro" id="IPR000859">
    <property type="entry name" value="CUB_dom"/>
</dbReference>
<dbReference type="AlphaFoldDB" id="O17741"/>